<feature type="transmembrane region" description="Helical" evidence="5">
    <location>
        <begin position="76"/>
        <end position="96"/>
    </location>
</feature>
<feature type="transmembrane region" description="Helical" evidence="5">
    <location>
        <begin position="318"/>
        <end position="340"/>
    </location>
</feature>
<dbReference type="GO" id="GO:0022857">
    <property type="term" value="F:transmembrane transporter activity"/>
    <property type="evidence" value="ECO:0007669"/>
    <property type="project" value="InterPro"/>
</dbReference>
<feature type="transmembrane region" description="Helical" evidence="5">
    <location>
        <begin position="102"/>
        <end position="126"/>
    </location>
</feature>
<evidence type="ECO:0000256" key="5">
    <source>
        <dbReference type="SAM" id="Phobius"/>
    </source>
</evidence>
<dbReference type="Proteomes" id="UP000218231">
    <property type="component" value="Unassembled WGS sequence"/>
</dbReference>
<dbReference type="EMBL" id="LIAE01010288">
    <property type="protein sequence ID" value="PAV63988.1"/>
    <property type="molecule type" value="Genomic_DNA"/>
</dbReference>
<dbReference type="PANTHER" id="PTHR11662">
    <property type="entry name" value="SOLUTE CARRIER FAMILY 17"/>
    <property type="match status" value="1"/>
</dbReference>
<dbReference type="InterPro" id="IPR050382">
    <property type="entry name" value="MFS_Na/Anion_cotransporter"/>
</dbReference>
<protein>
    <recommendedName>
        <fullName evidence="6">Major facilitator superfamily (MFS) profile domain-containing protein</fullName>
    </recommendedName>
</protein>
<comment type="caution">
    <text evidence="7">The sequence shown here is derived from an EMBL/GenBank/DDBJ whole genome shotgun (WGS) entry which is preliminary data.</text>
</comment>
<dbReference type="STRING" id="2018661.A0A2A2JQJ9"/>
<sequence length="408" mass="45168">MVNMTAYHTDHLNTSAKIVKCQMSLEDSEASIRAGYTGDLLWTPTQRTILFSATFYGAFATVFYSGYLADRFGPKRLVIGAVSIFVFVTMLTPFVASHSYELFFAMRILMGFGEGFMFPCAGSLVGRWISPDEKSTAAALYTSGRQIAASLTNLIASELCSSSLKWPAIFYLSGSIGIIFLCLWTFFVSDHPSTNRWISQREREFLVANCTPKKKVAMKVPWRSLFTSKALIAAILSNYTFTLQAAMMQNFLPSFVKEQLGISLHSNGFFTMTPFITQLLFKNIFGVCFSGGIPGFYTSLLCIAPAYSGTVTSLAQSFGNAGHMSVPLILTAIIKLNFFVDYRWRILGVFCFLMNCISATIFLAYGSAEIQPWAKTIKTSKVEKNTGEVTELLKENSSTYGNGNSDKQ</sequence>
<dbReference type="PROSITE" id="PS50850">
    <property type="entry name" value="MFS"/>
    <property type="match status" value="1"/>
</dbReference>
<proteinExistence type="predicted"/>
<feature type="transmembrane region" description="Helical" evidence="5">
    <location>
        <begin position="49"/>
        <end position="69"/>
    </location>
</feature>
<feature type="transmembrane region" description="Helical" evidence="5">
    <location>
        <begin position="284"/>
        <end position="306"/>
    </location>
</feature>
<name>A0A2A2JQJ9_9BILA</name>
<organism evidence="7 8">
    <name type="scientific">Diploscapter pachys</name>
    <dbReference type="NCBI Taxonomy" id="2018661"/>
    <lineage>
        <taxon>Eukaryota</taxon>
        <taxon>Metazoa</taxon>
        <taxon>Ecdysozoa</taxon>
        <taxon>Nematoda</taxon>
        <taxon>Chromadorea</taxon>
        <taxon>Rhabditida</taxon>
        <taxon>Rhabditina</taxon>
        <taxon>Rhabditomorpha</taxon>
        <taxon>Rhabditoidea</taxon>
        <taxon>Rhabditidae</taxon>
        <taxon>Diploscapter</taxon>
    </lineage>
</organism>
<feature type="transmembrane region" description="Helical" evidence="5">
    <location>
        <begin position="346"/>
        <end position="365"/>
    </location>
</feature>
<dbReference type="GO" id="GO:0006820">
    <property type="term" value="P:monoatomic anion transport"/>
    <property type="evidence" value="ECO:0007669"/>
    <property type="project" value="TreeGrafter"/>
</dbReference>
<evidence type="ECO:0000256" key="1">
    <source>
        <dbReference type="ARBA" id="ARBA00004141"/>
    </source>
</evidence>
<accession>A0A2A2JQJ9</accession>
<evidence type="ECO:0000313" key="8">
    <source>
        <dbReference type="Proteomes" id="UP000218231"/>
    </source>
</evidence>
<keyword evidence="8" id="KW-1185">Reference proteome</keyword>
<dbReference type="Pfam" id="PF07690">
    <property type="entry name" value="MFS_1"/>
    <property type="match status" value="1"/>
</dbReference>
<dbReference type="GO" id="GO:0016020">
    <property type="term" value="C:membrane"/>
    <property type="evidence" value="ECO:0007669"/>
    <property type="project" value="UniProtKB-SubCell"/>
</dbReference>
<evidence type="ECO:0000256" key="3">
    <source>
        <dbReference type="ARBA" id="ARBA00022989"/>
    </source>
</evidence>
<comment type="subcellular location">
    <subcellularLocation>
        <location evidence="1">Membrane</location>
        <topology evidence="1">Multi-pass membrane protein</topology>
    </subcellularLocation>
</comment>
<keyword evidence="2 5" id="KW-0812">Transmembrane</keyword>
<dbReference type="InterPro" id="IPR036259">
    <property type="entry name" value="MFS_trans_sf"/>
</dbReference>
<evidence type="ECO:0000256" key="2">
    <source>
        <dbReference type="ARBA" id="ARBA00022692"/>
    </source>
</evidence>
<dbReference type="InterPro" id="IPR020846">
    <property type="entry name" value="MFS_dom"/>
</dbReference>
<evidence type="ECO:0000256" key="4">
    <source>
        <dbReference type="ARBA" id="ARBA00023136"/>
    </source>
</evidence>
<dbReference type="PANTHER" id="PTHR11662:SF405">
    <property type="entry name" value="PROTEIN CBG12249"/>
    <property type="match status" value="1"/>
</dbReference>
<keyword evidence="4 5" id="KW-0472">Membrane</keyword>
<evidence type="ECO:0000259" key="6">
    <source>
        <dbReference type="PROSITE" id="PS50850"/>
    </source>
</evidence>
<keyword evidence="3 5" id="KW-1133">Transmembrane helix</keyword>
<feature type="transmembrane region" description="Helical" evidence="5">
    <location>
        <begin position="168"/>
        <end position="188"/>
    </location>
</feature>
<dbReference type="OrthoDB" id="5817502at2759"/>
<reference evidence="7 8" key="1">
    <citation type="journal article" date="2017" name="Curr. Biol.">
        <title>Genome architecture and evolution of a unichromosomal asexual nematode.</title>
        <authorList>
            <person name="Fradin H."/>
            <person name="Zegar C."/>
            <person name="Gutwein M."/>
            <person name="Lucas J."/>
            <person name="Kovtun M."/>
            <person name="Corcoran D."/>
            <person name="Baugh L.R."/>
            <person name="Kiontke K."/>
            <person name="Gunsalus K."/>
            <person name="Fitch D.H."/>
            <person name="Piano F."/>
        </authorList>
    </citation>
    <scope>NUCLEOTIDE SEQUENCE [LARGE SCALE GENOMIC DNA]</scope>
    <source>
        <strain evidence="7">PF1309</strain>
    </source>
</reference>
<dbReference type="InterPro" id="IPR011701">
    <property type="entry name" value="MFS"/>
</dbReference>
<evidence type="ECO:0000313" key="7">
    <source>
        <dbReference type="EMBL" id="PAV63988.1"/>
    </source>
</evidence>
<dbReference type="AlphaFoldDB" id="A0A2A2JQJ9"/>
<dbReference type="Gene3D" id="1.20.1250.20">
    <property type="entry name" value="MFS general substrate transporter like domains"/>
    <property type="match status" value="1"/>
</dbReference>
<gene>
    <name evidence="7" type="ORF">WR25_02735</name>
</gene>
<feature type="domain" description="Major facilitator superfamily (MFS) profile" evidence="6">
    <location>
        <begin position="1"/>
        <end position="408"/>
    </location>
</feature>
<dbReference type="SUPFAM" id="SSF103473">
    <property type="entry name" value="MFS general substrate transporter"/>
    <property type="match status" value="1"/>
</dbReference>